<protein>
    <submittedName>
        <fullName evidence="2">Uncharacterized protein</fullName>
    </submittedName>
</protein>
<gene>
    <name evidence="2" type="ORF">OHC33_001987</name>
</gene>
<keyword evidence="1" id="KW-0812">Transmembrane</keyword>
<comment type="caution">
    <text evidence="2">The sequence shown here is derived from an EMBL/GenBank/DDBJ whole genome shotgun (WGS) entry which is preliminary data.</text>
</comment>
<proteinExistence type="predicted"/>
<organism evidence="2 3">
    <name type="scientific">Knufia fluminis</name>
    <dbReference type="NCBI Taxonomy" id="191047"/>
    <lineage>
        <taxon>Eukaryota</taxon>
        <taxon>Fungi</taxon>
        <taxon>Dikarya</taxon>
        <taxon>Ascomycota</taxon>
        <taxon>Pezizomycotina</taxon>
        <taxon>Eurotiomycetes</taxon>
        <taxon>Chaetothyriomycetidae</taxon>
        <taxon>Chaetothyriales</taxon>
        <taxon>Trichomeriaceae</taxon>
        <taxon>Knufia</taxon>
    </lineage>
</organism>
<dbReference type="PANTHER" id="PTHR39605">
    <property type="entry name" value="MAJOR FACILITATOR SUPERFAMILY (MFS) PROFILE DOMAIN-CONTAINING PROTEIN"/>
    <property type="match status" value="1"/>
</dbReference>
<dbReference type="Proteomes" id="UP001316803">
    <property type="component" value="Unassembled WGS sequence"/>
</dbReference>
<evidence type="ECO:0000313" key="2">
    <source>
        <dbReference type="EMBL" id="KAK5956502.1"/>
    </source>
</evidence>
<feature type="transmembrane region" description="Helical" evidence="1">
    <location>
        <begin position="12"/>
        <end position="32"/>
    </location>
</feature>
<evidence type="ECO:0000256" key="1">
    <source>
        <dbReference type="SAM" id="Phobius"/>
    </source>
</evidence>
<accession>A0AAN8EQS3</accession>
<feature type="transmembrane region" description="Helical" evidence="1">
    <location>
        <begin position="53"/>
        <end position="77"/>
    </location>
</feature>
<keyword evidence="1" id="KW-1133">Transmembrane helix</keyword>
<feature type="transmembrane region" description="Helical" evidence="1">
    <location>
        <begin position="97"/>
        <end position="117"/>
    </location>
</feature>
<reference evidence="2 3" key="1">
    <citation type="submission" date="2022-12" db="EMBL/GenBank/DDBJ databases">
        <title>Genomic features and morphological characterization of a novel Knufia sp. strain isolated from spacecraft assembly facility.</title>
        <authorList>
            <person name="Teixeira M."/>
            <person name="Chander A.M."/>
            <person name="Stajich J.E."/>
            <person name="Venkateswaran K."/>
        </authorList>
    </citation>
    <scope>NUCLEOTIDE SEQUENCE [LARGE SCALE GENOMIC DNA]</scope>
    <source>
        <strain evidence="2 3">FJI-L2-BK-P2</strain>
    </source>
</reference>
<dbReference type="AlphaFoldDB" id="A0AAN8EQS3"/>
<sequence>MRIANTDMGAFHAYAFSTAAWLGLQSGTLILFPKLITSLLTNVEGHQTSDLELYFARSLGFALATLSLITLFFTGIIPIGPAAEPVTTEDSDPRAPYAGPILLVTTLFHFTTTIYCYSRYMNSGQTGYILGALAYAGLSCLGGWCSMFGFSSRVSARTGEDKRTSGFLFPNTSAYDKRADRKAR</sequence>
<dbReference type="PANTHER" id="PTHR39605:SF1">
    <property type="entry name" value="MAJOR FACILITATOR SUPERFAMILY (MFS) PROFILE DOMAIN-CONTAINING PROTEIN"/>
    <property type="match status" value="1"/>
</dbReference>
<dbReference type="EMBL" id="JAKLMC020000004">
    <property type="protein sequence ID" value="KAK5956502.1"/>
    <property type="molecule type" value="Genomic_DNA"/>
</dbReference>
<keyword evidence="3" id="KW-1185">Reference proteome</keyword>
<feature type="transmembrane region" description="Helical" evidence="1">
    <location>
        <begin position="129"/>
        <end position="150"/>
    </location>
</feature>
<name>A0AAN8EQS3_9EURO</name>
<keyword evidence="1" id="KW-0472">Membrane</keyword>
<evidence type="ECO:0000313" key="3">
    <source>
        <dbReference type="Proteomes" id="UP001316803"/>
    </source>
</evidence>